<reference evidence="1 2" key="1">
    <citation type="submission" date="2018-06" db="EMBL/GenBank/DDBJ databases">
        <authorList>
            <consortium name="Pathogen Informatics"/>
            <person name="Doyle S."/>
        </authorList>
    </citation>
    <scope>NUCLEOTIDE SEQUENCE [LARGE SCALE GENOMIC DNA]</scope>
    <source>
        <strain evidence="1 2">NCTC12092</strain>
    </source>
</reference>
<organism evidence="1 2">
    <name type="scientific">Streptococcus equi subsp. equi</name>
    <dbReference type="NCBI Taxonomy" id="148942"/>
    <lineage>
        <taxon>Bacteria</taxon>
        <taxon>Bacillati</taxon>
        <taxon>Bacillota</taxon>
        <taxon>Bacilli</taxon>
        <taxon>Lactobacillales</taxon>
        <taxon>Streptococcaceae</taxon>
        <taxon>Streptococcus</taxon>
    </lineage>
</organism>
<dbReference type="AlphaFoldDB" id="A0A380JTJ6"/>
<sequence length="217" mass="25637">MIAIFNPDKLTRQPFFQDLIHYLNQHDDVTLRHIKQAFSHVKGIDKALEAYIQAGYICRKNRRYYLCLPLLDDLQQVTLEDLIFVDRASDLYEALLALVFETVLPNQTNQVLIKEKTTIERDKLTLANYFYRLRRGEALSDEQLRLYALLGDVNQDYALKYMTSFLLKFVRKEIVMQKRTDIFVNALELLGYIEKVEATKYCLRLAFDKEQLTFYAD</sequence>
<gene>
    <name evidence="1" type="ORF">NCTC12092_01635</name>
</gene>
<dbReference type="Proteomes" id="UP000254461">
    <property type="component" value="Unassembled WGS sequence"/>
</dbReference>
<accession>A0A380JTJ6</accession>
<name>A0A380JTJ6_9STRE</name>
<dbReference type="EMBL" id="UHFF01000002">
    <property type="protein sequence ID" value="SUN48053.1"/>
    <property type="molecule type" value="Genomic_DNA"/>
</dbReference>
<protein>
    <submittedName>
        <fullName evidence="1">Hypothetical cytosolic protein</fullName>
    </submittedName>
</protein>
<dbReference type="RefSeq" id="WP_115251277.1">
    <property type="nucleotide sequence ID" value="NZ_UHFF01000002.1"/>
</dbReference>
<dbReference type="Pfam" id="PF08820">
    <property type="entry name" value="DUF1803"/>
    <property type="match status" value="1"/>
</dbReference>
<evidence type="ECO:0000313" key="1">
    <source>
        <dbReference type="EMBL" id="SUN48053.1"/>
    </source>
</evidence>
<evidence type="ECO:0000313" key="2">
    <source>
        <dbReference type="Proteomes" id="UP000254461"/>
    </source>
</evidence>
<proteinExistence type="predicted"/>
<dbReference type="InterPro" id="IPR014924">
    <property type="entry name" value="DUF1803"/>
</dbReference>